<dbReference type="InterPro" id="IPR036034">
    <property type="entry name" value="PDZ_sf"/>
</dbReference>
<evidence type="ECO:0000256" key="5">
    <source>
        <dbReference type="SAM" id="SignalP"/>
    </source>
</evidence>
<accession>A0AAV3WNX7</accession>
<dbReference type="PANTHER" id="PTHR22939:SF129">
    <property type="entry name" value="SERINE PROTEASE HTRA2, MITOCHONDRIAL"/>
    <property type="match status" value="1"/>
</dbReference>
<dbReference type="PROSITE" id="PS51257">
    <property type="entry name" value="PROKAR_LIPOPROTEIN"/>
    <property type="match status" value="1"/>
</dbReference>
<feature type="chain" id="PRO_5043495243" evidence="5">
    <location>
        <begin position="28"/>
        <end position="406"/>
    </location>
</feature>
<feature type="domain" description="PDZ" evidence="6">
    <location>
        <begin position="289"/>
        <end position="388"/>
    </location>
</feature>
<dbReference type="Pfam" id="PF13365">
    <property type="entry name" value="Trypsin_2"/>
    <property type="match status" value="1"/>
</dbReference>
<dbReference type="NCBIfam" id="NF041521">
    <property type="entry name" value="HhoA_HhoB_HtrA"/>
    <property type="match status" value="1"/>
</dbReference>
<dbReference type="PRINTS" id="PR00834">
    <property type="entry name" value="PROTEASES2C"/>
</dbReference>
<feature type="signal peptide" evidence="5">
    <location>
        <begin position="1"/>
        <end position="27"/>
    </location>
</feature>
<keyword evidence="3" id="KW-0378">Hydrolase</keyword>
<evidence type="ECO:0000256" key="4">
    <source>
        <dbReference type="SAM" id="MobiDB-lite"/>
    </source>
</evidence>
<name>A0AAV3WNX7_9CYAN</name>
<feature type="region of interest" description="Disordered" evidence="4">
    <location>
        <begin position="32"/>
        <end position="54"/>
    </location>
</feature>
<dbReference type="Pfam" id="PF13180">
    <property type="entry name" value="PDZ_2"/>
    <property type="match status" value="1"/>
</dbReference>
<dbReference type="SUPFAM" id="SSF50156">
    <property type="entry name" value="PDZ domain-like"/>
    <property type="match status" value="1"/>
</dbReference>
<dbReference type="InterPro" id="IPR001478">
    <property type="entry name" value="PDZ"/>
</dbReference>
<comment type="caution">
    <text evidence="7">The sequence shown here is derived from an EMBL/GenBank/DDBJ whole genome shotgun (WGS) entry which is preliminary data.</text>
</comment>
<evidence type="ECO:0000256" key="3">
    <source>
        <dbReference type="ARBA" id="ARBA00022801"/>
    </source>
</evidence>
<reference evidence="7" key="1">
    <citation type="submission" date="2019-10" db="EMBL/GenBank/DDBJ databases">
        <title>Draft genome sequece of Microseira wollei NIES-4236.</title>
        <authorList>
            <person name="Yamaguchi H."/>
            <person name="Suzuki S."/>
            <person name="Kawachi M."/>
        </authorList>
    </citation>
    <scope>NUCLEOTIDE SEQUENCE</scope>
    <source>
        <strain evidence="7">NIES-4236</strain>
    </source>
</reference>
<comment type="similarity">
    <text evidence="1">Belongs to the peptidase S1C family.</text>
</comment>
<dbReference type="Proteomes" id="UP001050975">
    <property type="component" value="Unassembled WGS sequence"/>
</dbReference>
<dbReference type="RefSeq" id="WP_226592575.1">
    <property type="nucleotide sequence ID" value="NZ_BLAY01000235.1"/>
</dbReference>
<proteinExistence type="inferred from homology"/>
<dbReference type="Gene3D" id="2.40.10.120">
    <property type="match status" value="1"/>
</dbReference>
<dbReference type="AlphaFoldDB" id="A0AAV3WNX7"/>
<dbReference type="GO" id="GO:0004252">
    <property type="term" value="F:serine-type endopeptidase activity"/>
    <property type="evidence" value="ECO:0007669"/>
    <property type="project" value="InterPro"/>
</dbReference>
<dbReference type="PROSITE" id="PS50106">
    <property type="entry name" value="PDZ"/>
    <property type="match status" value="1"/>
</dbReference>
<dbReference type="SMART" id="SM00228">
    <property type="entry name" value="PDZ"/>
    <property type="match status" value="1"/>
</dbReference>
<evidence type="ECO:0000256" key="2">
    <source>
        <dbReference type="ARBA" id="ARBA00022670"/>
    </source>
</evidence>
<dbReference type="PANTHER" id="PTHR22939">
    <property type="entry name" value="SERINE PROTEASE FAMILY S1C HTRA-RELATED"/>
    <property type="match status" value="1"/>
</dbReference>
<dbReference type="InterPro" id="IPR009003">
    <property type="entry name" value="Peptidase_S1_PA"/>
</dbReference>
<organism evidence="7 8">
    <name type="scientific">Microseira wollei NIES-4236</name>
    <dbReference type="NCBI Taxonomy" id="2530354"/>
    <lineage>
        <taxon>Bacteria</taxon>
        <taxon>Bacillati</taxon>
        <taxon>Cyanobacteriota</taxon>
        <taxon>Cyanophyceae</taxon>
        <taxon>Oscillatoriophycideae</taxon>
        <taxon>Aerosakkonematales</taxon>
        <taxon>Aerosakkonemataceae</taxon>
        <taxon>Microseira</taxon>
    </lineage>
</organism>
<dbReference type="GO" id="GO:0006508">
    <property type="term" value="P:proteolysis"/>
    <property type="evidence" value="ECO:0007669"/>
    <property type="project" value="UniProtKB-KW"/>
</dbReference>
<dbReference type="InterPro" id="IPR001940">
    <property type="entry name" value="Peptidase_S1C"/>
</dbReference>
<dbReference type="EMBL" id="BLAY01000235">
    <property type="protein sequence ID" value="GET43599.1"/>
    <property type="molecule type" value="Genomic_DNA"/>
</dbReference>
<dbReference type="SUPFAM" id="SSF50494">
    <property type="entry name" value="Trypsin-like serine proteases"/>
    <property type="match status" value="1"/>
</dbReference>
<evidence type="ECO:0000313" key="8">
    <source>
        <dbReference type="Proteomes" id="UP001050975"/>
    </source>
</evidence>
<gene>
    <name evidence="7" type="ORF">MiSe_84240</name>
</gene>
<dbReference type="Gene3D" id="2.30.42.10">
    <property type="match status" value="1"/>
</dbReference>
<sequence>MRSRKLCGKKPVIGHLLLLVTAGVALLGGCSTPPKSTSVPESTPEAPSNSVSAANNNSPPVAAIPATPSNFVVAVVDKVGPAVVRIDAAKTVRSRVPEGFSDPFYRRFFGTPDAPPAERTVRGTGSGFIINAEGQILTNAHVVGGADRVLVTLRDGREFEGKVLGDDPVTDIAVVKIPASNLPKVALGNSDRLQVGEWAIAIGSPLGLDKTVTVGVISATDRTSSQVGAPDKRIGFIQTDAAINPGNSGGPLLNGRGEVIGINTAIIGGAQGLGFAIPINRAQQIAQQLIATGRVEHPFLGIQMVTLSPEVKERIKNATDGKLIVAADRGVLVLRVARDSPADKAGIKPGDVIQKLDNQDVTTADKIQQAIEKRKVGDRLPIEYQRDGQVQQGEVELGALPARQRR</sequence>
<keyword evidence="2" id="KW-0645">Protease</keyword>
<evidence type="ECO:0000313" key="7">
    <source>
        <dbReference type="EMBL" id="GET43599.1"/>
    </source>
</evidence>
<evidence type="ECO:0000259" key="6">
    <source>
        <dbReference type="PROSITE" id="PS50106"/>
    </source>
</evidence>
<protein>
    <submittedName>
        <fullName evidence="7">Peptidase S1 and S6, chymotrypsin/Hap</fullName>
    </submittedName>
</protein>
<keyword evidence="5" id="KW-0732">Signal</keyword>
<keyword evidence="8" id="KW-1185">Reference proteome</keyword>
<evidence type="ECO:0000256" key="1">
    <source>
        <dbReference type="ARBA" id="ARBA00010541"/>
    </source>
</evidence>
<dbReference type="InterPro" id="IPR048172">
    <property type="entry name" value="HhoA_HhoB_HtrA-like"/>
</dbReference>